<dbReference type="PROSITE" id="PS01315">
    <property type="entry name" value="CDS"/>
    <property type="match status" value="1"/>
</dbReference>
<dbReference type="Proteomes" id="UP000706151">
    <property type="component" value="Unassembled WGS sequence"/>
</dbReference>
<proteinExistence type="inferred from homology"/>
<organism evidence="9 10">
    <name type="scientific">Candidatus Accumulibacter affinis</name>
    <dbReference type="NCBI Taxonomy" id="2954384"/>
    <lineage>
        <taxon>Bacteria</taxon>
        <taxon>Pseudomonadati</taxon>
        <taxon>Pseudomonadota</taxon>
        <taxon>Betaproteobacteria</taxon>
        <taxon>Candidatus Accumulibacter</taxon>
    </lineage>
</organism>
<comment type="similarity">
    <text evidence="2 7">Belongs to the CDS family.</text>
</comment>
<comment type="catalytic activity">
    <reaction evidence="7">
        <text>a 1,2-diacyl-sn-glycero-3-phosphate + CTP + H(+) = a CDP-1,2-diacyl-sn-glycerol + diphosphate</text>
        <dbReference type="Rhea" id="RHEA:16229"/>
        <dbReference type="ChEBI" id="CHEBI:15378"/>
        <dbReference type="ChEBI" id="CHEBI:33019"/>
        <dbReference type="ChEBI" id="CHEBI:37563"/>
        <dbReference type="ChEBI" id="CHEBI:58332"/>
        <dbReference type="ChEBI" id="CHEBI:58608"/>
        <dbReference type="EC" id="2.7.7.41"/>
    </reaction>
</comment>
<keyword evidence="5 8" id="KW-1133">Transmembrane helix</keyword>
<protein>
    <recommendedName>
        <fullName evidence="7">Phosphatidate cytidylyltransferase</fullName>
        <ecNumber evidence="7">2.7.7.41</ecNumber>
    </recommendedName>
</protein>
<dbReference type="EC" id="2.7.7.41" evidence="7"/>
<evidence type="ECO:0000256" key="1">
    <source>
        <dbReference type="ARBA" id="ARBA00004141"/>
    </source>
</evidence>
<feature type="transmembrane region" description="Helical" evidence="8">
    <location>
        <begin position="158"/>
        <end position="177"/>
    </location>
</feature>
<feature type="transmembrane region" description="Helical" evidence="8">
    <location>
        <begin position="257"/>
        <end position="277"/>
    </location>
</feature>
<dbReference type="GO" id="GO:0005886">
    <property type="term" value="C:plasma membrane"/>
    <property type="evidence" value="ECO:0007669"/>
    <property type="project" value="TreeGrafter"/>
</dbReference>
<keyword evidence="3 7" id="KW-0808">Transferase</keyword>
<dbReference type="AlphaFoldDB" id="A0A935W6C5"/>
<dbReference type="PANTHER" id="PTHR43535:SF1">
    <property type="entry name" value="PHOSPHATIDATE CYTIDYLYLTRANSFERASE"/>
    <property type="match status" value="1"/>
</dbReference>
<accession>A0A935W6C5</accession>
<dbReference type="Pfam" id="PF01148">
    <property type="entry name" value="CTP_transf_1"/>
    <property type="match status" value="1"/>
</dbReference>
<evidence type="ECO:0000313" key="9">
    <source>
        <dbReference type="EMBL" id="MBK7952660.1"/>
    </source>
</evidence>
<keyword evidence="4 7" id="KW-0812">Transmembrane</keyword>
<sequence>MTSHHLPLLQDDAWPLIAGIATVLIVASVSGRVLKITLARRRPHAVIDNLNSRIDAWWVIASIFGLALLAGAGGLTVLFALASLAALREFVAGETSRRIPRTLLLGSFVFVVPLQYLLVWNGSYALYSSFIPLLVVVGLPLLSLLAGNGGASAMRIRTLQAGLLICVFSISYIPALLTLPISGQPGSNTFLLVFLVLVVQASDVLQYLWGKLAGRHAIAPQLSPEKTVEGTIGGIATASALGAALASITPFSVPEAALISLLITLLGFLGGLAMSALKRSRGIKDWSKLIPGHGGMLDRLDSLFLSAPAFFYLLRFGWAD</sequence>
<dbReference type="EMBL" id="JADJOT010000001">
    <property type="protein sequence ID" value="MBK7952660.1"/>
    <property type="molecule type" value="Genomic_DNA"/>
</dbReference>
<evidence type="ECO:0000256" key="5">
    <source>
        <dbReference type="ARBA" id="ARBA00022989"/>
    </source>
</evidence>
<dbReference type="InterPro" id="IPR000374">
    <property type="entry name" value="PC_trans"/>
</dbReference>
<gene>
    <name evidence="9" type="ORF">IPK02_01095</name>
</gene>
<feature type="transmembrane region" description="Helical" evidence="8">
    <location>
        <begin position="12"/>
        <end position="36"/>
    </location>
</feature>
<keyword evidence="6 8" id="KW-0472">Membrane</keyword>
<evidence type="ECO:0000256" key="3">
    <source>
        <dbReference type="ARBA" id="ARBA00022679"/>
    </source>
</evidence>
<dbReference type="PANTHER" id="PTHR43535">
    <property type="entry name" value="PHOSPHATIDATE CYTIDYLYLTRANSFERASE"/>
    <property type="match status" value="1"/>
</dbReference>
<evidence type="ECO:0000313" key="10">
    <source>
        <dbReference type="Proteomes" id="UP000706151"/>
    </source>
</evidence>
<evidence type="ECO:0000256" key="7">
    <source>
        <dbReference type="RuleBase" id="RU003938"/>
    </source>
</evidence>
<evidence type="ECO:0000256" key="6">
    <source>
        <dbReference type="ARBA" id="ARBA00023136"/>
    </source>
</evidence>
<comment type="pathway">
    <text evidence="7">Phospholipid metabolism; CDP-diacylglycerol biosynthesis; CDP-diacylglycerol from sn-glycerol 3-phosphate: step 3/3.</text>
</comment>
<feature type="transmembrane region" description="Helical" evidence="8">
    <location>
        <begin position="56"/>
        <end position="87"/>
    </location>
</feature>
<dbReference type="GO" id="GO:0009273">
    <property type="term" value="P:peptidoglycan-based cell wall biogenesis"/>
    <property type="evidence" value="ECO:0007669"/>
    <property type="project" value="TreeGrafter"/>
</dbReference>
<keyword evidence="7 9" id="KW-0548">Nucleotidyltransferase</keyword>
<feature type="transmembrane region" description="Helical" evidence="8">
    <location>
        <begin position="230"/>
        <end position="251"/>
    </location>
</feature>
<evidence type="ECO:0000256" key="8">
    <source>
        <dbReference type="SAM" id="Phobius"/>
    </source>
</evidence>
<comment type="caution">
    <text evidence="9">The sequence shown here is derived from an EMBL/GenBank/DDBJ whole genome shotgun (WGS) entry which is preliminary data.</text>
</comment>
<reference evidence="9 10" key="1">
    <citation type="submission" date="2020-10" db="EMBL/GenBank/DDBJ databases">
        <title>Connecting structure to function with the recovery of over 1000 high-quality activated sludge metagenome-assembled genomes encoding full-length rRNA genes using long-read sequencing.</title>
        <authorList>
            <person name="Singleton C.M."/>
            <person name="Petriglieri F."/>
            <person name="Kristensen J.M."/>
            <person name="Kirkegaard R.H."/>
            <person name="Michaelsen T.Y."/>
            <person name="Andersen M.H."/>
            <person name="Karst S.M."/>
            <person name="Dueholm M.S."/>
            <person name="Nielsen P.H."/>
            <person name="Albertsen M."/>
        </authorList>
    </citation>
    <scope>NUCLEOTIDE SEQUENCE [LARGE SCALE GENOMIC DNA]</scope>
    <source>
        <strain evidence="9">Fred_18-Q3-R57-64_BAT3C.720</strain>
    </source>
</reference>
<comment type="subcellular location">
    <subcellularLocation>
        <location evidence="1">Membrane</location>
        <topology evidence="1">Multi-pass membrane protein</topology>
    </subcellularLocation>
</comment>
<evidence type="ECO:0000256" key="2">
    <source>
        <dbReference type="ARBA" id="ARBA00010185"/>
    </source>
</evidence>
<feature type="transmembrane region" description="Helical" evidence="8">
    <location>
        <begin position="189"/>
        <end position="209"/>
    </location>
</feature>
<evidence type="ECO:0000256" key="4">
    <source>
        <dbReference type="ARBA" id="ARBA00022692"/>
    </source>
</evidence>
<name>A0A935W6C5_9PROT</name>
<feature type="transmembrane region" description="Helical" evidence="8">
    <location>
        <begin position="124"/>
        <end position="146"/>
    </location>
</feature>
<dbReference type="GO" id="GO:0004605">
    <property type="term" value="F:phosphatidate cytidylyltransferase activity"/>
    <property type="evidence" value="ECO:0007669"/>
    <property type="project" value="UniProtKB-EC"/>
</dbReference>